<keyword evidence="2" id="KW-1185">Reference proteome</keyword>
<accession>A0ABU4AJX5</accession>
<organism evidence="1 2">
    <name type="scientific">Nitratireductor aquimarinus</name>
    <dbReference type="NCBI Taxonomy" id="889300"/>
    <lineage>
        <taxon>Bacteria</taxon>
        <taxon>Pseudomonadati</taxon>
        <taxon>Pseudomonadota</taxon>
        <taxon>Alphaproteobacteria</taxon>
        <taxon>Hyphomicrobiales</taxon>
        <taxon>Phyllobacteriaceae</taxon>
        <taxon>Nitratireductor</taxon>
    </lineage>
</organism>
<sequence length="78" mass="8646">MPADFVSEAQTCRDAIEPALRQVLVSARERGWSSQQVHLAMMEIAIASIKTDGLDITTLAKMRRAAWRGDFVAGRKSQ</sequence>
<dbReference type="RefSeq" id="WP_317561153.1">
    <property type="nucleotide sequence ID" value="NZ_JAWLIP010000004.1"/>
</dbReference>
<dbReference type="Proteomes" id="UP001185659">
    <property type="component" value="Unassembled WGS sequence"/>
</dbReference>
<evidence type="ECO:0000313" key="1">
    <source>
        <dbReference type="EMBL" id="MDV6226553.1"/>
    </source>
</evidence>
<dbReference type="EMBL" id="JAWLIP010000004">
    <property type="protein sequence ID" value="MDV6226553.1"/>
    <property type="molecule type" value="Genomic_DNA"/>
</dbReference>
<comment type="caution">
    <text evidence="1">The sequence shown here is derived from an EMBL/GenBank/DDBJ whole genome shotgun (WGS) entry which is preliminary data.</text>
</comment>
<evidence type="ECO:0000313" key="2">
    <source>
        <dbReference type="Proteomes" id="UP001185659"/>
    </source>
</evidence>
<reference evidence="1 2" key="1">
    <citation type="submission" date="2023-10" db="EMBL/GenBank/DDBJ databases">
        <authorList>
            <person name="Venkata Ramana C."/>
            <person name="Sasikala C."/>
            <person name="Dhurka M."/>
        </authorList>
    </citation>
    <scope>NUCLEOTIDE SEQUENCE [LARGE SCALE GENOMIC DNA]</scope>
    <source>
        <strain evidence="1 2">KCTC 32151</strain>
    </source>
</reference>
<proteinExistence type="predicted"/>
<protein>
    <submittedName>
        <fullName evidence="1">Uncharacterized protein</fullName>
    </submittedName>
</protein>
<gene>
    <name evidence="1" type="ORF">R2G56_09695</name>
</gene>
<name>A0ABU4AJX5_9HYPH</name>